<dbReference type="GO" id="GO:0009062">
    <property type="term" value="P:fatty acid catabolic process"/>
    <property type="evidence" value="ECO:0007669"/>
    <property type="project" value="TreeGrafter"/>
</dbReference>
<dbReference type="PROSITE" id="PS51770">
    <property type="entry name" value="HOTDOG_ACOT"/>
    <property type="match status" value="1"/>
</dbReference>
<evidence type="ECO:0000256" key="2">
    <source>
        <dbReference type="ARBA" id="ARBA00022801"/>
    </source>
</evidence>
<dbReference type="SUPFAM" id="SSF54637">
    <property type="entry name" value="Thioesterase/thiol ester dehydrase-isomerase"/>
    <property type="match status" value="1"/>
</dbReference>
<dbReference type="RefSeq" id="WP_114726270.1">
    <property type="nucleotide sequence ID" value="NZ_BJMI01000001.1"/>
</dbReference>
<dbReference type="GO" id="GO:0052816">
    <property type="term" value="F:long-chain fatty acyl-CoA hydrolase activity"/>
    <property type="evidence" value="ECO:0007669"/>
    <property type="project" value="TreeGrafter"/>
</dbReference>
<dbReference type="InterPro" id="IPR029069">
    <property type="entry name" value="HotDog_dom_sf"/>
</dbReference>
<evidence type="ECO:0000313" key="6">
    <source>
        <dbReference type="EMBL" id="RDI39381.1"/>
    </source>
</evidence>
<sequence length="128" mass="13873">MTDELTIDDGKLTIRVVAMPSDTNPAGDIFGGWLMSQMDLAASTTAALTARGRCATVAIDGVVFHHPVAVGDEVSIYTRLLKVGRTSMTIDVQAWRRVRHTTEIQKVTQGCFVFVALDAEGRPRQVAV</sequence>
<dbReference type="PANTHER" id="PTHR11049:SF5">
    <property type="entry name" value="ACYL-COA THIOESTER HYDROLASE YCIA"/>
    <property type="match status" value="1"/>
</dbReference>
<dbReference type="Proteomes" id="UP000254958">
    <property type="component" value="Unassembled WGS sequence"/>
</dbReference>
<evidence type="ECO:0000313" key="5">
    <source>
        <dbReference type="EMBL" id="MBB2185576.1"/>
    </source>
</evidence>
<protein>
    <submittedName>
        <fullName evidence="5 6">Acyl-CoA thioesterase</fullName>
    </submittedName>
</protein>
<dbReference type="Proteomes" id="UP000562982">
    <property type="component" value="Unassembled WGS sequence"/>
</dbReference>
<comment type="similarity">
    <text evidence="1">Belongs to the acyl coenzyme A hydrolase family.</text>
</comment>
<dbReference type="PANTHER" id="PTHR11049">
    <property type="entry name" value="ACYL COENZYME A THIOESTER HYDROLASE"/>
    <property type="match status" value="1"/>
</dbReference>
<keyword evidence="7" id="KW-1185">Reference proteome</keyword>
<reference evidence="6 7" key="1">
    <citation type="submission" date="2018-07" db="EMBL/GenBank/DDBJ databases">
        <title>Genomic Encyclopedia of Type Strains, Phase IV (KMG-IV): sequencing the most valuable type-strain genomes for metagenomic binning, comparative biology and taxonomic classification.</title>
        <authorList>
            <person name="Goeker M."/>
        </authorList>
    </citation>
    <scope>NUCLEOTIDE SEQUENCE [LARGE SCALE GENOMIC DNA]</scope>
    <source>
        <strain evidence="6 7">DSM 5603</strain>
    </source>
</reference>
<comment type="caution">
    <text evidence="6">The sequence shown here is derived from an EMBL/GenBank/DDBJ whole genome shotgun (WGS) entry which is preliminary data.</text>
</comment>
<dbReference type="Gene3D" id="3.10.129.10">
    <property type="entry name" value="Hotdog Thioesterase"/>
    <property type="match status" value="1"/>
</dbReference>
<dbReference type="OrthoDB" id="9801856at2"/>
<dbReference type="GO" id="GO:0005829">
    <property type="term" value="C:cytosol"/>
    <property type="evidence" value="ECO:0007669"/>
    <property type="project" value="TreeGrafter"/>
</dbReference>
<evidence type="ECO:0000313" key="7">
    <source>
        <dbReference type="Proteomes" id="UP000254958"/>
    </source>
</evidence>
<dbReference type="InterPro" id="IPR006683">
    <property type="entry name" value="Thioestr_dom"/>
</dbReference>
<dbReference type="AlphaFoldDB" id="A0A370G6D4"/>
<dbReference type="CDD" id="cd03442">
    <property type="entry name" value="BFIT_BACH"/>
    <property type="match status" value="1"/>
</dbReference>
<dbReference type="InterPro" id="IPR033120">
    <property type="entry name" value="HOTDOG_ACOT"/>
</dbReference>
<accession>A0A370G6D4</accession>
<organism evidence="6 7">
    <name type="scientific">Gluconacetobacter liquefaciens</name>
    <name type="common">Acetobacter liquefaciens</name>
    <dbReference type="NCBI Taxonomy" id="89584"/>
    <lineage>
        <taxon>Bacteria</taxon>
        <taxon>Pseudomonadati</taxon>
        <taxon>Pseudomonadota</taxon>
        <taxon>Alphaproteobacteria</taxon>
        <taxon>Acetobacterales</taxon>
        <taxon>Acetobacteraceae</taxon>
        <taxon>Gluconacetobacter</taxon>
    </lineage>
</organism>
<dbReference type="EMBL" id="JABEQI010000002">
    <property type="protein sequence ID" value="MBB2185576.1"/>
    <property type="molecule type" value="Genomic_DNA"/>
</dbReference>
<dbReference type="Pfam" id="PF03061">
    <property type="entry name" value="4HBT"/>
    <property type="match status" value="1"/>
</dbReference>
<dbReference type="EMBL" id="QQAW01000002">
    <property type="protein sequence ID" value="RDI39381.1"/>
    <property type="molecule type" value="Genomic_DNA"/>
</dbReference>
<dbReference type="GO" id="GO:0006637">
    <property type="term" value="P:acyl-CoA metabolic process"/>
    <property type="evidence" value="ECO:0007669"/>
    <property type="project" value="TreeGrafter"/>
</dbReference>
<dbReference type="InterPro" id="IPR040170">
    <property type="entry name" value="Cytosol_ACT"/>
</dbReference>
<proteinExistence type="inferred from homology"/>
<evidence type="ECO:0000313" key="8">
    <source>
        <dbReference type="Proteomes" id="UP000562982"/>
    </source>
</evidence>
<keyword evidence="2 3" id="KW-0378">Hydrolase</keyword>
<name>A0A370G6D4_GLULI</name>
<gene>
    <name evidence="6" type="ORF">C7453_102168</name>
    <name evidence="5" type="ORF">HLH32_04115</name>
</gene>
<feature type="domain" description="HotDog ACOT-type" evidence="4">
    <location>
        <begin position="8"/>
        <end position="120"/>
    </location>
</feature>
<evidence type="ECO:0000259" key="4">
    <source>
        <dbReference type="PROSITE" id="PS51770"/>
    </source>
</evidence>
<evidence type="ECO:0000256" key="1">
    <source>
        <dbReference type="ARBA" id="ARBA00010458"/>
    </source>
</evidence>
<evidence type="ECO:0000256" key="3">
    <source>
        <dbReference type="PROSITE-ProRule" id="PRU01106"/>
    </source>
</evidence>
<reference evidence="5 8" key="2">
    <citation type="submission" date="2020-04" db="EMBL/GenBank/DDBJ databases">
        <title>Description of novel Gluconacetobacter.</title>
        <authorList>
            <person name="Sombolestani A."/>
        </authorList>
    </citation>
    <scope>NUCLEOTIDE SEQUENCE [LARGE SCALE GENOMIC DNA]</scope>
    <source>
        <strain evidence="5 8">LMG 1382</strain>
    </source>
</reference>